<proteinExistence type="predicted"/>
<feature type="region of interest" description="Disordered" evidence="7">
    <location>
        <begin position="243"/>
        <end position="272"/>
    </location>
</feature>
<dbReference type="InterPro" id="IPR036638">
    <property type="entry name" value="HLH_DNA-bd_sf"/>
</dbReference>
<organism evidence="9 10">
    <name type="scientific">Paraglomus brasilianum</name>
    <dbReference type="NCBI Taxonomy" id="144538"/>
    <lineage>
        <taxon>Eukaryota</taxon>
        <taxon>Fungi</taxon>
        <taxon>Fungi incertae sedis</taxon>
        <taxon>Mucoromycota</taxon>
        <taxon>Glomeromycotina</taxon>
        <taxon>Glomeromycetes</taxon>
        <taxon>Paraglomerales</taxon>
        <taxon>Paraglomeraceae</taxon>
        <taxon>Paraglomus</taxon>
    </lineage>
</organism>
<evidence type="ECO:0000256" key="4">
    <source>
        <dbReference type="ARBA" id="ARBA00023163"/>
    </source>
</evidence>
<evidence type="ECO:0000256" key="3">
    <source>
        <dbReference type="ARBA" id="ARBA00023125"/>
    </source>
</evidence>
<dbReference type="PANTHER" id="PTHR45776:SF2">
    <property type="entry name" value="MIP04163P"/>
    <property type="match status" value="1"/>
</dbReference>
<dbReference type="Pfam" id="PF00010">
    <property type="entry name" value="HLH"/>
    <property type="match status" value="1"/>
</dbReference>
<name>A0A9N8WIJ5_9GLOM</name>
<evidence type="ECO:0000256" key="6">
    <source>
        <dbReference type="SAM" id="Coils"/>
    </source>
</evidence>
<dbReference type="PROSITE" id="PS50888">
    <property type="entry name" value="BHLH"/>
    <property type="match status" value="1"/>
</dbReference>
<evidence type="ECO:0000256" key="1">
    <source>
        <dbReference type="ARBA" id="ARBA00004123"/>
    </source>
</evidence>
<keyword evidence="4" id="KW-0804">Transcription</keyword>
<evidence type="ECO:0000256" key="7">
    <source>
        <dbReference type="SAM" id="MobiDB-lite"/>
    </source>
</evidence>
<evidence type="ECO:0000256" key="2">
    <source>
        <dbReference type="ARBA" id="ARBA00023015"/>
    </source>
</evidence>
<feature type="region of interest" description="Disordered" evidence="7">
    <location>
        <begin position="22"/>
        <end position="61"/>
    </location>
</feature>
<dbReference type="SUPFAM" id="SSF47459">
    <property type="entry name" value="HLH, helix-loop-helix DNA-binding domain"/>
    <property type="match status" value="1"/>
</dbReference>
<dbReference type="CDD" id="cd11387">
    <property type="entry name" value="bHLHzip_USF_MITF"/>
    <property type="match status" value="1"/>
</dbReference>
<dbReference type="GO" id="GO:0005634">
    <property type="term" value="C:nucleus"/>
    <property type="evidence" value="ECO:0007669"/>
    <property type="project" value="UniProtKB-SubCell"/>
</dbReference>
<dbReference type="GO" id="GO:0000978">
    <property type="term" value="F:RNA polymerase II cis-regulatory region sequence-specific DNA binding"/>
    <property type="evidence" value="ECO:0007669"/>
    <property type="project" value="TreeGrafter"/>
</dbReference>
<evidence type="ECO:0000313" key="10">
    <source>
        <dbReference type="Proteomes" id="UP000789739"/>
    </source>
</evidence>
<keyword evidence="5" id="KW-0539">Nucleus</keyword>
<dbReference type="GO" id="GO:0046983">
    <property type="term" value="F:protein dimerization activity"/>
    <property type="evidence" value="ECO:0007669"/>
    <property type="project" value="InterPro"/>
</dbReference>
<feature type="coiled-coil region" evidence="6">
    <location>
        <begin position="308"/>
        <end position="335"/>
    </location>
</feature>
<evidence type="ECO:0000256" key="5">
    <source>
        <dbReference type="ARBA" id="ARBA00023242"/>
    </source>
</evidence>
<protein>
    <submittedName>
        <fullName evidence="9">1662_t:CDS:1</fullName>
    </submittedName>
</protein>
<evidence type="ECO:0000313" key="9">
    <source>
        <dbReference type="EMBL" id="CAG8490326.1"/>
    </source>
</evidence>
<dbReference type="GO" id="GO:0000981">
    <property type="term" value="F:DNA-binding transcription factor activity, RNA polymerase II-specific"/>
    <property type="evidence" value="ECO:0007669"/>
    <property type="project" value="TreeGrafter"/>
</dbReference>
<sequence>MQGQQGYEQQALFGTSYVQHQQTQSRLVNPTPYHIEQTQRRSRTSTNGAPPTPNNSYSGTIDPGLLANSAYHSRIIKQEALDNMATELDYTDHNNIISPSSNSPLDDIDEFGTASVPIPTSNVEVDSQFGESPGTQASVYSPGPDTAEFGFDLSSSAPPTTTAALPMGVVKKNQFGFCTPDNSFPGANNAIPFSLPAYSASVPAYRVQADWGDHSAYSGSLQFTPGGDMSLVTEMIQVEAEDNVSRQQALQTEKKRRRRESHNAVERRRRDHINERIHELSTLLPETYADNSNKPNKGVILRKSVDYIRDLKQSLRDQSSRNQKLEELVKRLQIKASGDRNGNSGNIGFDLSDGGSSLP</sequence>
<feature type="compositionally biased region" description="Polar residues" evidence="7">
    <location>
        <begin position="44"/>
        <end position="59"/>
    </location>
</feature>
<feature type="region of interest" description="Disordered" evidence="7">
    <location>
        <begin position="335"/>
        <end position="359"/>
    </location>
</feature>
<accession>A0A9N8WIJ5</accession>
<feature type="compositionally biased region" description="Basic and acidic residues" evidence="7">
    <location>
        <begin position="261"/>
        <end position="272"/>
    </location>
</feature>
<keyword evidence="2" id="KW-0805">Transcription regulation</keyword>
<gene>
    <name evidence="9" type="ORF">PBRASI_LOCUS2069</name>
</gene>
<comment type="caution">
    <text evidence="9">The sequence shown here is derived from an EMBL/GenBank/DDBJ whole genome shotgun (WGS) entry which is preliminary data.</text>
</comment>
<dbReference type="SMART" id="SM00353">
    <property type="entry name" value="HLH"/>
    <property type="match status" value="1"/>
</dbReference>
<dbReference type="EMBL" id="CAJVPI010000152">
    <property type="protein sequence ID" value="CAG8490326.1"/>
    <property type="molecule type" value="Genomic_DNA"/>
</dbReference>
<keyword evidence="10" id="KW-1185">Reference proteome</keyword>
<dbReference type="PANTHER" id="PTHR45776">
    <property type="entry name" value="MIP04163P"/>
    <property type="match status" value="1"/>
</dbReference>
<reference evidence="9" key="1">
    <citation type="submission" date="2021-06" db="EMBL/GenBank/DDBJ databases">
        <authorList>
            <person name="Kallberg Y."/>
            <person name="Tangrot J."/>
            <person name="Rosling A."/>
        </authorList>
    </citation>
    <scope>NUCLEOTIDE SEQUENCE</scope>
    <source>
        <strain evidence="9">BR232B</strain>
    </source>
</reference>
<dbReference type="InterPro" id="IPR011598">
    <property type="entry name" value="bHLH_dom"/>
</dbReference>
<dbReference type="AlphaFoldDB" id="A0A9N8WIJ5"/>
<keyword evidence="6" id="KW-0175">Coiled coil</keyword>
<evidence type="ECO:0000259" key="8">
    <source>
        <dbReference type="PROSITE" id="PS50888"/>
    </source>
</evidence>
<feature type="domain" description="BHLH" evidence="8">
    <location>
        <begin position="257"/>
        <end position="311"/>
    </location>
</feature>
<comment type="subcellular location">
    <subcellularLocation>
        <location evidence="1">Nucleus</location>
    </subcellularLocation>
</comment>
<dbReference type="OrthoDB" id="690068at2759"/>
<dbReference type="Gene3D" id="4.10.280.10">
    <property type="entry name" value="Helix-loop-helix DNA-binding domain"/>
    <property type="match status" value="1"/>
</dbReference>
<keyword evidence="3" id="KW-0238">DNA-binding</keyword>
<dbReference type="Proteomes" id="UP000789739">
    <property type="component" value="Unassembled WGS sequence"/>
</dbReference>